<dbReference type="Proteomes" id="UP000614410">
    <property type="component" value="Unassembled WGS sequence"/>
</dbReference>
<reference evidence="1 2" key="1">
    <citation type="submission" date="2020-10" db="EMBL/GenBank/DDBJ databases">
        <title>Ca. Dormibacterota MAGs.</title>
        <authorList>
            <person name="Montgomery K."/>
        </authorList>
    </citation>
    <scope>NUCLEOTIDE SEQUENCE [LARGE SCALE GENOMIC DNA]</scope>
    <source>
        <strain evidence="1">Mitchell_Peninsula_5</strain>
    </source>
</reference>
<organism evidence="1 2">
    <name type="scientific">Candidatus Amunia macphersoniae</name>
    <dbReference type="NCBI Taxonomy" id="3127014"/>
    <lineage>
        <taxon>Bacteria</taxon>
        <taxon>Bacillati</taxon>
        <taxon>Candidatus Dormiibacterota</taxon>
        <taxon>Candidatus Dormibacteria</taxon>
        <taxon>Candidatus Aeolococcales</taxon>
        <taxon>Candidatus Aeolococcaceae</taxon>
        <taxon>Candidatus Amunia</taxon>
    </lineage>
</organism>
<comment type="caution">
    <text evidence="1">The sequence shown here is derived from an EMBL/GenBank/DDBJ whole genome shotgun (WGS) entry which is preliminary data.</text>
</comment>
<name>A0A934NJL4_9BACT</name>
<evidence type="ECO:0000313" key="1">
    <source>
        <dbReference type="EMBL" id="MBJ7609639.1"/>
    </source>
</evidence>
<evidence type="ECO:0000313" key="2">
    <source>
        <dbReference type="Proteomes" id="UP000614410"/>
    </source>
</evidence>
<dbReference type="EMBL" id="JAEKNN010000050">
    <property type="protein sequence ID" value="MBJ7609639.1"/>
    <property type="molecule type" value="Genomic_DNA"/>
</dbReference>
<sequence length="73" mass="7631">MTPPDGKREMVRTASMLALPQMPHSQHVGQSWIAALGMVTDAATLTCACVDGADLREAYFLPCPGRLSGAGAT</sequence>
<protein>
    <submittedName>
        <fullName evidence="1">Uncharacterized protein</fullName>
    </submittedName>
</protein>
<gene>
    <name evidence="1" type="ORF">JF887_09480</name>
</gene>
<dbReference type="AlphaFoldDB" id="A0A934NJL4"/>
<proteinExistence type="predicted"/>
<accession>A0A934NJL4</accession>